<sequence>MKWTKVGVSVLALTCLLAVVTAGSIDSTKSVEVTMRDEITKNNSIDVSSTNSSGSLDDDNNQGTTATTESIPISHGGIEEEEEGRSIIDGPVIRHRPCARGRVRVGDGTCKELIW</sequence>
<evidence type="ECO:0000256" key="2">
    <source>
        <dbReference type="SAM" id="SignalP"/>
    </source>
</evidence>
<feature type="chain" id="PRO_5028091480" evidence="2">
    <location>
        <begin position="23"/>
        <end position="115"/>
    </location>
</feature>
<feature type="compositionally biased region" description="Polar residues" evidence="1">
    <location>
        <begin position="41"/>
        <end position="68"/>
    </location>
</feature>
<feature type="signal peptide" evidence="2">
    <location>
        <begin position="1"/>
        <end position="22"/>
    </location>
</feature>
<dbReference type="AlphaFoldDB" id="A0A6V7LT54"/>
<organism evidence="3">
    <name type="scientific">Bracon brevicornis</name>
    <dbReference type="NCBI Taxonomy" id="1563983"/>
    <lineage>
        <taxon>Eukaryota</taxon>
        <taxon>Metazoa</taxon>
        <taxon>Ecdysozoa</taxon>
        <taxon>Arthropoda</taxon>
        <taxon>Hexapoda</taxon>
        <taxon>Insecta</taxon>
        <taxon>Pterygota</taxon>
        <taxon>Neoptera</taxon>
        <taxon>Endopterygota</taxon>
        <taxon>Hymenoptera</taxon>
        <taxon>Apocrita</taxon>
        <taxon>Ichneumonoidea</taxon>
        <taxon>Braconidae</taxon>
        <taxon>Braconinae</taxon>
        <taxon>Bracon</taxon>
    </lineage>
</organism>
<gene>
    <name evidence="3" type="ORF">BBRV_LOCUS114493</name>
</gene>
<dbReference type="EMBL" id="CADCXW020000344">
    <property type="protein sequence ID" value="CAD1579229.1"/>
    <property type="molecule type" value="Genomic_DNA"/>
</dbReference>
<keyword evidence="2" id="KW-0732">Signal</keyword>
<feature type="region of interest" description="Disordered" evidence="1">
    <location>
        <begin position="37"/>
        <end position="91"/>
    </location>
</feature>
<name>A0A6V7LT54_9HYME</name>
<protein>
    <submittedName>
        <fullName evidence="3">Uncharacterized protein</fullName>
    </submittedName>
</protein>
<reference evidence="3" key="1">
    <citation type="submission" date="2020-07" db="EMBL/GenBank/DDBJ databases">
        <authorList>
            <person name="Ferguson B K."/>
        </authorList>
    </citation>
    <scope>NUCLEOTIDE SEQUENCE</scope>
    <source>
        <strain evidence="3">L06</strain>
    </source>
</reference>
<evidence type="ECO:0000256" key="1">
    <source>
        <dbReference type="SAM" id="MobiDB-lite"/>
    </source>
</evidence>
<proteinExistence type="predicted"/>
<accession>A0A6V7LT54</accession>
<evidence type="ECO:0000313" key="3">
    <source>
        <dbReference type="EMBL" id="CAD1579229.1"/>
    </source>
</evidence>